<evidence type="ECO:0000313" key="8">
    <source>
        <dbReference type="Proteomes" id="UP001556367"/>
    </source>
</evidence>
<proteinExistence type="inferred from homology"/>
<keyword evidence="5" id="KW-0808">Transferase</keyword>
<evidence type="ECO:0000256" key="5">
    <source>
        <dbReference type="RuleBase" id="RU362022"/>
    </source>
</evidence>
<comment type="caution">
    <text evidence="7">The sequence shown here is derived from an EMBL/GenBank/DDBJ whole genome shotgun (WGS) entry which is preliminary data.</text>
</comment>
<organism evidence="7 8">
    <name type="scientific">Hohenbuehelia grisea</name>
    <dbReference type="NCBI Taxonomy" id="104357"/>
    <lineage>
        <taxon>Eukaryota</taxon>
        <taxon>Fungi</taxon>
        <taxon>Dikarya</taxon>
        <taxon>Basidiomycota</taxon>
        <taxon>Agaricomycotina</taxon>
        <taxon>Agaricomycetes</taxon>
        <taxon>Agaricomycetidae</taxon>
        <taxon>Agaricales</taxon>
        <taxon>Pleurotineae</taxon>
        <taxon>Pleurotaceae</taxon>
        <taxon>Hohenbuehelia</taxon>
    </lineage>
</organism>
<evidence type="ECO:0000256" key="1">
    <source>
        <dbReference type="ARBA" id="ARBA00004141"/>
    </source>
</evidence>
<gene>
    <name evidence="7" type="ORF">HGRIS_003833</name>
</gene>
<dbReference type="PANTHER" id="PTHR12714:SF24">
    <property type="entry name" value="SLR1182 PROTEIN"/>
    <property type="match status" value="1"/>
</dbReference>
<keyword evidence="3 5" id="KW-1133">Transmembrane helix</keyword>
<keyword evidence="5" id="KW-0256">Endoplasmic reticulum</keyword>
<evidence type="ECO:0000313" key="7">
    <source>
        <dbReference type="EMBL" id="KAL0954900.1"/>
    </source>
</evidence>
<evidence type="ECO:0000256" key="4">
    <source>
        <dbReference type="ARBA" id="ARBA00023136"/>
    </source>
</evidence>
<comment type="catalytic activity">
    <reaction evidence="5">
        <text>[protein]-C-terminal S-[(2E,6E)-farnesyl]-L-cysteine + S-adenosyl-L-methionine = [protein]-C-terminal S-[(2E,6E)-farnesyl]-L-cysteine methyl ester + S-adenosyl-L-homocysteine</text>
        <dbReference type="Rhea" id="RHEA:21672"/>
        <dbReference type="Rhea" id="RHEA-COMP:12125"/>
        <dbReference type="Rhea" id="RHEA-COMP:12126"/>
        <dbReference type="ChEBI" id="CHEBI:57856"/>
        <dbReference type="ChEBI" id="CHEBI:59789"/>
        <dbReference type="ChEBI" id="CHEBI:90510"/>
        <dbReference type="ChEBI" id="CHEBI:90511"/>
        <dbReference type="EC" id="2.1.1.100"/>
    </reaction>
</comment>
<feature type="signal peptide" evidence="6">
    <location>
        <begin position="1"/>
        <end position="16"/>
    </location>
</feature>
<name>A0ABR3JHF8_9AGAR</name>
<dbReference type="InterPro" id="IPR007269">
    <property type="entry name" value="ICMT_MeTrfase"/>
</dbReference>
<keyword evidence="8" id="KW-1185">Reference proteome</keyword>
<keyword evidence="2 5" id="KW-0812">Transmembrane</keyword>
<evidence type="ECO:0000256" key="6">
    <source>
        <dbReference type="SAM" id="SignalP"/>
    </source>
</evidence>
<evidence type="ECO:0000256" key="3">
    <source>
        <dbReference type="ARBA" id="ARBA00022989"/>
    </source>
</evidence>
<sequence length="237" mass="26451">MCALFKPLALAIGAVCFRICFKPPAPPLNPENAYTGNLFERLMHPVVFFLRKSAFTLFMTDISFHIASALPQTSQIKQLIDIGPYFQPATSHPHVVTPVFVLGFTISLLSTALRVWSYKTLGNLFTFEVTLKPSSSHTLVTSGPYAYTRHPGYLGVLAVEIGVAMMLLADHGWIRECKIMATPLGVFIVTWLGTLSWVSYSLWRRIEVEDRTLKATFGSAWETYAQAVPYKLIPGVY</sequence>
<keyword evidence="5" id="KW-0489">Methyltransferase</keyword>
<dbReference type="EMBL" id="JASNQZ010000007">
    <property type="protein sequence ID" value="KAL0954900.1"/>
    <property type="molecule type" value="Genomic_DNA"/>
</dbReference>
<dbReference type="Pfam" id="PF04140">
    <property type="entry name" value="ICMT"/>
    <property type="match status" value="1"/>
</dbReference>
<keyword evidence="4 5" id="KW-0472">Membrane</keyword>
<keyword evidence="6" id="KW-0732">Signal</keyword>
<comment type="similarity">
    <text evidence="5">Belongs to the class VI-like SAM-binding methyltransferase superfamily. Isoprenylcysteine carboxyl methyltransferase family.</text>
</comment>
<evidence type="ECO:0000256" key="2">
    <source>
        <dbReference type="ARBA" id="ARBA00022692"/>
    </source>
</evidence>
<feature type="transmembrane region" description="Helical" evidence="5">
    <location>
        <begin position="181"/>
        <end position="203"/>
    </location>
</feature>
<dbReference type="Gene3D" id="1.20.120.1630">
    <property type="match status" value="1"/>
</dbReference>
<accession>A0ABR3JHF8</accession>
<feature type="chain" id="PRO_5047522550" description="Protein-S-isoprenylcysteine O-methyltransferase" evidence="6">
    <location>
        <begin position="17"/>
        <end position="237"/>
    </location>
</feature>
<dbReference type="EC" id="2.1.1.100" evidence="5"/>
<dbReference type="Proteomes" id="UP001556367">
    <property type="component" value="Unassembled WGS sequence"/>
</dbReference>
<comment type="caution">
    <text evidence="5">Lacks conserved residue(s) required for the propagation of feature annotation.</text>
</comment>
<feature type="transmembrane region" description="Helical" evidence="5">
    <location>
        <begin position="152"/>
        <end position="169"/>
    </location>
</feature>
<feature type="transmembrane region" description="Helical" evidence="5">
    <location>
        <begin position="95"/>
        <end position="116"/>
    </location>
</feature>
<dbReference type="PANTHER" id="PTHR12714">
    <property type="entry name" value="PROTEIN-S ISOPRENYLCYSTEINE O-METHYLTRANSFERASE"/>
    <property type="match status" value="1"/>
</dbReference>
<keyword evidence="5" id="KW-0949">S-adenosyl-L-methionine</keyword>
<protein>
    <recommendedName>
        <fullName evidence="5">Protein-S-isoprenylcysteine O-methyltransferase</fullName>
        <ecNumber evidence="5">2.1.1.100</ecNumber>
    </recommendedName>
</protein>
<reference evidence="8" key="1">
    <citation type="submission" date="2024-06" db="EMBL/GenBank/DDBJ databases">
        <title>Multi-omics analyses provide insights into the biosynthesis of the anticancer antibiotic pleurotin in Hohenbuehelia grisea.</title>
        <authorList>
            <person name="Weaver J.A."/>
            <person name="Alberti F."/>
        </authorList>
    </citation>
    <scope>NUCLEOTIDE SEQUENCE [LARGE SCALE GENOMIC DNA]</scope>
    <source>
        <strain evidence="8">T-177</strain>
    </source>
</reference>
<comment type="subcellular location">
    <subcellularLocation>
        <location evidence="5">Endoplasmic reticulum membrane</location>
        <topology evidence="5">Multi-pass membrane protein</topology>
    </subcellularLocation>
    <subcellularLocation>
        <location evidence="1">Membrane</location>
        <topology evidence="1">Multi-pass membrane protein</topology>
    </subcellularLocation>
</comment>